<evidence type="ECO:0000256" key="3">
    <source>
        <dbReference type="ARBA" id="ARBA00022692"/>
    </source>
</evidence>
<evidence type="ECO:0000256" key="8">
    <source>
        <dbReference type="SAM" id="Phobius"/>
    </source>
</evidence>
<dbReference type="GO" id="GO:0016020">
    <property type="term" value="C:membrane"/>
    <property type="evidence" value="ECO:0007669"/>
    <property type="project" value="UniProtKB-SubCell"/>
</dbReference>
<dbReference type="InterPro" id="IPR000175">
    <property type="entry name" value="Na/ntran_symport"/>
</dbReference>
<feature type="transmembrane region" description="Helical" evidence="8">
    <location>
        <begin position="255"/>
        <end position="277"/>
    </location>
</feature>
<dbReference type="GO" id="GO:0032328">
    <property type="term" value="P:alanine transport"/>
    <property type="evidence" value="ECO:0007669"/>
    <property type="project" value="TreeGrafter"/>
</dbReference>
<keyword evidence="6" id="KW-0915">Sodium</keyword>
<evidence type="ECO:0000256" key="1">
    <source>
        <dbReference type="ARBA" id="ARBA00004141"/>
    </source>
</evidence>
<dbReference type="GO" id="GO:0015824">
    <property type="term" value="P:proline transport"/>
    <property type="evidence" value="ECO:0007669"/>
    <property type="project" value="TreeGrafter"/>
</dbReference>
<dbReference type="InterPro" id="IPR037272">
    <property type="entry name" value="SNS_sf"/>
</dbReference>
<dbReference type="PANTHER" id="PTHR11616">
    <property type="entry name" value="SODIUM/CHLORIDE DEPENDENT TRANSPORTER"/>
    <property type="match status" value="1"/>
</dbReference>
<keyword evidence="3 8" id="KW-0812">Transmembrane</keyword>
<evidence type="ECO:0000256" key="4">
    <source>
        <dbReference type="ARBA" id="ARBA00022989"/>
    </source>
</evidence>
<feature type="binding site" evidence="6">
    <location>
        <position position="112"/>
    </location>
    <ligand>
        <name>Na(+)</name>
        <dbReference type="ChEBI" id="CHEBI:29101"/>
        <label>1</label>
    </ligand>
</feature>
<comment type="subcellular location">
    <subcellularLocation>
        <location evidence="1">Membrane</location>
        <topology evidence="1">Multi-pass membrane protein</topology>
    </subcellularLocation>
</comment>
<name>A0AAW0P5G4_9GOBI</name>
<dbReference type="Proteomes" id="UP001460270">
    <property type="component" value="Unassembled WGS sequence"/>
</dbReference>
<dbReference type="Pfam" id="PF00209">
    <property type="entry name" value="SNF"/>
    <property type="match status" value="1"/>
</dbReference>
<dbReference type="GO" id="GO:0015816">
    <property type="term" value="P:glycine transport"/>
    <property type="evidence" value="ECO:0007669"/>
    <property type="project" value="TreeGrafter"/>
</dbReference>
<dbReference type="PROSITE" id="PS50267">
    <property type="entry name" value="NA_NEUROTRAN_SYMP_3"/>
    <property type="match status" value="1"/>
</dbReference>
<dbReference type="PRINTS" id="PR00176">
    <property type="entry name" value="NANEUSMPORT"/>
</dbReference>
<feature type="transmembrane region" description="Helical" evidence="8">
    <location>
        <begin position="96"/>
        <end position="122"/>
    </location>
</feature>
<keyword evidence="4 8" id="KW-1133">Transmembrane helix</keyword>
<dbReference type="GO" id="GO:0046872">
    <property type="term" value="F:metal ion binding"/>
    <property type="evidence" value="ECO:0007669"/>
    <property type="project" value="UniProtKB-KW"/>
</dbReference>
<dbReference type="EMBL" id="JBBPFD010000008">
    <property type="protein sequence ID" value="KAK7916685.1"/>
    <property type="molecule type" value="Genomic_DNA"/>
</dbReference>
<feature type="binding site" evidence="6">
    <location>
        <position position="108"/>
    </location>
    <ligand>
        <name>Na(+)</name>
        <dbReference type="ChEBI" id="CHEBI:29101"/>
        <label>1</label>
    </ligand>
</feature>
<dbReference type="GO" id="GO:0035725">
    <property type="term" value="P:sodium ion transmembrane transport"/>
    <property type="evidence" value="ECO:0007669"/>
    <property type="project" value="TreeGrafter"/>
</dbReference>
<sequence>MNEKCVAENAEKILGYLNSNVLSHDLIPPHVNLSHPSRSDYMDVYSVIKTVKEDDFGTLGLEPCFLEDELNKAVQGTGLAFIAFTEAMTHFPASPFWSVMFFFMLINLGLGSMIGTMTGITTPILDAYKVQKELLTVGCCIVAFLCGLLFVQRSGNYFVTMFDDYSAGLPLTVVVILENLSVAWVYGTKRFMQDLEDMLGFRPCQIYFYLWKYVSPLCLIVLISASIIEMTISPPGYNAWVQELAQERFQSYPPWALAMCFALIVLAMLPLPLVFIARHFNLMSDGSNKLSVSYRRNMMKDMSNLEEQNETRSILRTKTPAPKIYLTPAGNSSVDPNALSPSSCYGTGYQNAAISPTTPTTPPSPLTPESDS</sequence>
<dbReference type="AlphaFoldDB" id="A0AAW0P5G4"/>
<feature type="transmembrane region" description="Helical" evidence="8">
    <location>
        <begin position="206"/>
        <end position="228"/>
    </location>
</feature>
<keyword evidence="10" id="KW-1185">Reference proteome</keyword>
<keyword evidence="2" id="KW-0813">Transport</keyword>
<keyword evidence="6" id="KW-0479">Metal-binding</keyword>
<accession>A0AAW0P5G4</accession>
<feature type="region of interest" description="Disordered" evidence="7">
    <location>
        <begin position="350"/>
        <end position="372"/>
    </location>
</feature>
<evidence type="ECO:0000256" key="7">
    <source>
        <dbReference type="SAM" id="MobiDB-lite"/>
    </source>
</evidence>
<gene>
    <name evidence="9" type="ORF">WMY93_012446</name>
</gene>
<evidence type="ECO:0000256" key="2">
    <source>
        <dbReference type="ARBA" id="ARBA00022448"/>
    </source>
</evidence>
<evidence type="ECO:0000313" key="9">
    <source>
        <dbReference type="EMBL" id="KAK7916685.1"/>
    </source>
</evidence>
<evidence type="ECO:0008006" key="11">
    <source>
        <dbReference type="Google" id="ProtNLM"/>
    </source>
</evidence>
<keyword evidence="5 8" id="KW-0472">Membrane</keyword>
<comment type="caution">
    <text evidence="9">The sequence shown here is derived from an EMBL/GenBank/DDBJ whole genome shotgun (WGS) entry which is preliminary data.</text>
</comment>
<feature type="transmembrane region" description="Helical" evidence="8">
    <location>
        <begin position="165"/>
        <end position="186"/>
    </location>
</feature>
<evidence type="ECO:0000256" key="6">
    <source>
        <dbReference type="PIRSR" id="PIRSR600175-1"/>
    </source>
</evidence>
<dbReference type="PANTHER" id="PTHR11616:SF102">
    <property type="entry name" value="SODIUM-DEPENDENT NEUTRAL AMINO ACID TRANSPORTER SLC6A17"/>
    <property type="match status" value="1"/>
</dbReference>
<evidence type="ECO:0000256" key="5">
    <source>
        <dbReference type="ARBA" id="ARBA00023136"/>
    </source>
</evidence>
<proteinExistence type="predicted"/>
<dbReference type="GO" id="GO:0008021">
    <property type="term" value="C:synaptic vesicle"/>
    <property type="evidence" value="ECO:0007669"/>
    <property type="project" value="TreeGrafter"/>
</dbReference>
<reference evidence="10" key="1">
    <citation type="submission" date="2024-04" db="EMBL/GenBank/DDBJ databases">
        <title>Salinicola lusitanus LLJ914,a marine bacterium isolated from the Okinawa Trough.</title>
        <authorList>
            <person name="Li J."/>
        </authorList>
    </citation>
    <scope>NUCLEOTIDE SEQUENCE [LARGE SCALE GENOMIC DNA]</scope>
</reference>
<organism evidence="9 10">
    <name type="scientific">Mugilogobius chulae</name>
    <name type="common">yellowstripe goby</name>
    <dbReference type="NCBI Taxonomy" id="88201"/>
    <lineage>
        <taxon>Eukaryota</taxon>
        <taxon>Metazoa</taxon>
        <taxon>Chordata</taxon>
        <taxon>Craniata</taxon>
        <taxon>Vertebrata</taxon>
        <taxon>Euteleostomi</taxon>
        <taxon>Actinopterygii</taxon>
        <taxon>Neopterygii</taxon>
        <taxon>Teleostei</taxon>
        <taxon>Neoteleostei</taxon>
        <taxon>Acanthomorphata</taxon>
        <taxon>Gobiaria</taxon>
        <taxon>Gobiiformes</taxon>
        <taxon>Gobioidei</taxon>
        <taxon>Gobiidae</taxon>
        <taxon>Gobionellinae</taxon>
        <taxon>Mugilogobius</taxon>
    </lineage>
</organism>
<dbReference type="SUPFAM" id="SSF161070">
    <property type="entry name" value="SNF-like"/>
    <property type="match status" value="1"/>
</dbReference>
<feature type="transmembrane region" description="Helical" evidence="8">
    <location>
        <begin position="134"/>
        <end position="153"/>
    </location>
</feature>
<protein>
    <recommendedName>
        <fullName evidence="11">Sodium-dependent neutral amino acid transporter SLC6A17</fullName>
    </recommendedName>
</protein>
<dbReference type="GO" id="GO:0015820">
    <property type="term" value="P:L-leucine transport"/>
    <property type="evidence" value="ECO:0007669"/>
    <property type="project" value="TreeGrafter"/>
</dbReference>
<evidence type="ECO:0000313" key="10">
    <source>
        <dbReference type="Proteomes" id="UP001460270"/>
    </source>
</evidence>